<comment type="pathway">
    <text evidence="1">Protein modification; protein glycosylation.</text>
</comment>
<evidence type="ECO:0000313" key="7">
    <source>
        <dbReference type="EMBL" id="GLQ58002.1"/>
    </source>
</evidence>
<dbReference type="Gene3D" id="3.40.50.11380">
    <property type="match status" value="1"/>
</dbReference>
<feature type="domain" description="O-GlcNAc transferase C-terminal" evidence="6">
    <location>
        <begin position="1193"/>
        <end position="1376"/>
    </location>
</feature>
<gene>
    <name evidence="7" type="ORF">GCM10010862_52610</name>
</gene>
<dbReference type="SUPFAM" id="SSF52540">
    <property type="entry name" value="P-loop containing nucleoside triphosphate hydrolases"/>
    <property type="match status" value="1"/>
</dbReference>
<dbReference type="Gene3D" id="3.40.50.300">
    <property type="entry name" value="P-loop containing nucleotide triphosphate hydrolases"/>
    <property type="match status" value="1"/>
</dbReference>
<evidence type="ECO:0000256" key="2">
    <source>
        <dbReference type="ARBA" id="ARBA00022679"/>
    </source>
</evidence>
<dbReference type="InterPro" id="IPR029489">
    <property type="entry name" value="OGT/SEC/SPY_C"/>
</dbReference>
<dbReference type="Gene3D" id="3.40.50.2000">
    <property type="entry name" value="Glycogen Phosphorylase B"/>
    <property type="match status" value="1"/>
</dbReference>
<evidence type="ECO:0000259" key="5">
    <source>
        <dbReference type="Pfam" id="PF00535"/>
    </source>
</evidence>
<dbReference type="InterPro" id="IPR001173">
    <property type="entry name" value="Glyco_trans_2-like"/>
</dbReference>
<comment type="caution">
    <text evidence="7">The sequence shown here is derived from an EMBL/GenBank/DDBJ whole genome shotgun (WGS) entry which is preliminary data.</text>
</comment>
<proteinExistence type="predicted"/>
<protein>
    <recommendedName>
        <fullName evidence="9">Glycosyltransferase</fullName>
    </recommendedName>
</protein>
<evidence type="ECO:0000256" key="4">
    <source>
        <dbReference type="ARBA" id="ARBA00022803"/>
    </source>
</evidence>
<dbReference type="Pfam" id="PF13844">
    <property type="entry name" value="Glyco_transf_41"/>
    <property type="match status" value="1"/>
</dbReference>
<dbReference type="Gene3D" id="3.90.550.10">
    <property type="entry name" value="Spore Coat Polysaccharide Biosynthesis Protein SpsA, Chain A"/>
    <property type="match status" value="1"/>
</dbReference>
<dbReference type="Pfam" id="PF00535">
    <property type="entry name" value="Glycos_transf_2"/>
    <property type="match status" value="1"/>
</dbReference>
<evidence type="ECO:0000259" key="6">
    <source>
        <dbReference type="Pfam" id="PF13844"/>
    </source>
</evidence>
<dbReference type="InterPro" id="IPR029044">
    <property type="entry name" value="Nucleotide-diphossugar_trans"/>
</dbReference>
<feature type="domain" description="Glycosyltransferase 2-like" evidence="5">
    <location>
        <begin position="11"/>
        <end position="165"/>
    </location>
</feature>
<accession>A0ABQ5WDG7</accession>
<keyword evidence="2" id="KW-0808">Transferase</keyword>
<evidence type="ECO:0000256" key="1">
    <source>
        <dbReference type="ARBA" id="ARBA00004922"/>
    </source>
</evidence>
<organism evidence="7 8">
    <name type="scientific">Devosia nitrariae</name>
    <dbReference type="NCBI Taxonomy" id="2071872"/>
    <lineage>
        <taxon>Bacteria</taxon>
        <taxon>Pseudomonadati</taxon>
        <taxon>Pseudomonadota</taxon>
        <taxon>Alphaproteobacteria</taxon>
        <taxon>Hyphomicrobiales</taxon>
        <taxon>Devosiaceae</taxon>
        <taxon>Devosia</taxon>
    </lineage>
</organism>
<evidence type="ECO:0000313" key="8">
    <source>
        <dbReference type="Proteomes" id="UP001156691"/>
    </source>
</evidence>
<evidence type="ECO:0000256" key="3">
    <source>
        <dbReference type="ARBA" id="ARBA00022737"/>
    </source>
</evidence>
<name>A0ABQ5WDG7_9HYPH</name>
<keyword evidence="3" id="KW-0677">Repeat</keyword>
<dbReference type="PANTHER" id="PTHR22916">
    <property type="entry name" value="GLYCOSYLTRANSFERASE"/>
    <property type="match status" value="1"/>
</dbReference>
<keyword evidence="4" id="KW-0802">TPR repeat</keyword>
<dbReference type="InterPro" id="IPR027417">
    <property type="entry name" value="P-loop_NTPase"/>
</dbReference>
<keyword evidence="8" id="KW-1185">Reference proteome</keyword>
<sequence length="1636" mass="179986">MIMIADQPTVSVIITNWNYAPYLPAAIDSVLTQTAPVHQCIVVDDGSTDGSRAIIESYGEKIVPVFRSQGGQAAAFNSGIEHATGSIIMFLDADDVLKPEAVETITAVWHPELAGVCFGMEVIDRKGKPCGLLPIELRDVDHRPLQTELGTFTFMPTSGNAFARRVIEAACPFPETRWKISADAYLLRIAALTGRMMPLSQVLAQYRVHEANNYYRVGASKLWTNRRAVRDIVDLARYLAGDKAIAGRIGLSSAEQFALQTAALRFCAGLYGMGDRSADLGRDLRRLARMVVSRPASLRSRLLTSITLFLASLSLWRNRSIALWLQRRRDRPRWVSALVDLAGHDSIWSGDRPDRRPRWRGATPMSETLRTDVDAAADEAMGRRLRRPHYDGHPHLFEPGGSIELELAPTPHALTIEIGVAPTEGEAIGIAVEASIGEDLIERAIVSRHRTIQVSLPRAAVAWGGPICVDLAIGKTQSAWPFWHPRFWLEVPPRLAVESVCVKPADFVADPPAFLPDRSLHAADFVPAGAADWYRHDDGSIEMAGTAAEFGFTGADQGRRRTVVLFPAPTQPAGWMRILAGELPLYEGKWGKPGSLTLTVPFNDDERYWQTALQFRFAANDPLESTGPRFEGIAFRLENANPVRYPHNRGPEPIVNAGQQLTFFGNGDGVRALGPDFVVDEGGWATLTARGKISLRIADGTTDVSVGLDIEQAFPPPSDLVQLVTVISKGQILAQVGLTGTTQLSVPLDPSIIETDLIELELLSVYLSHAELARPSDNAFLRPAPLILSAITIDGQRPVVPNPVLPEPASGSMDRLLQIARKAFAVDGNMDTARLETVRADLVTAISGADLRAMLSLLGDEDTIPTLARIGRSIGPPRGDNKASVVAARLSATSTLPGDREGSLQLVLLALLTLPASAVPALADLAAMPAPLLWNPDAIAAYLGEDPALLVDTTIDSSGYETFIRTLIASIDAGLCQPPNHPYRGLAESVLKALRPNYLLFGSGTCREVLKQLGRTMERYLVQSGRTLARRFPERTGKRRRRVGLFLRNDRTGPEAIIASAMIKGLDPNQFEPVLIVLEQEPGHDRMAFGCRTIFLGDRTIDACVTLIRNAEFDVLVLGSFVVGLDHLSAIVAHKLAPVQVATTAISPVTTGLSSFDAIISSPLVDQPDSADYAEPLRLAAGQIQAFDRPIPDLPEEPVSLVRRRLDLPLDTVAFVSGAMMHKIGTELMSTWARCLARVPGSILVLYPFAPNWQIDYAPVAFREWAEQILEQQGVSPSRLIIRTNLSQAEVARLLSACDVYLDSFPYAGATTVTEALDVGLPVVTFEGSHQRGRQGAGWLRALGLGKTIARSVPDYERRAIRLGRDAALRLDNREAISRAAKPHHDLAAAGKRFGDALIAVDGGEPICDDPTKPITYRYLFHHMPKTAGTSTRQVFQAWFRWVHNDYRKGWIAGPLPDRLDLSDVGPDDLIMGHFELPQLRLRRRYPEIWSGPEWRLFSIVRDPLELALSNYFFAHKRRADDPTFKPTTLSRHLRRKGQSAFCLHFGCSEKTWRKTIDRYWFIGTMERLEESLAYVADTLGKPLPEIPHENATERPVCPDPEDVEIFAKLNALDYEIYNEICARLDVRLSEARRVF</sequence>
<reference evidence="8" key="1">
    <citation type="journal article" date="2019" name="Int. J. Syst. Evol. Microbiol.">
        <title>The Global Catalogue of Microorganisms (GCM) 10K type strain sequencing project: providing services to taxonomists for standard genome sequencing and annotation.</title>
        <authorList>
            <consortium name="The Broad Institute Genomics Platform"/>
            <consortium name="The Broad Institute Genome Sequencing Center for Infectious Disease"/>
            <person name="Wu L."/>
            <person name="Ma J."/>
        </authorList>
    </citation>
    <scope>NUCLEOTIDE SEQUENCE [LARGE SCALE GENOMIC DNA]</scope>
    <source>
        <strain evidence="8">NBRC 112416</strain>
    </source>
</reference>
<dbReference type="EMBL" id="BSNS01000028">
    <property type="protein sequence ID" value="GLQ58002.1"/>
    <property type="molecule type" value="Genomic_DNA"/>
</dbReference>
<dbReference type="PANTHER" id="PTHR22916:SF3">
    <property type="entry name" value="UDP-GLCNAC:BETAGAL BETA-1,3-N-ACETYLGLUCOSAMINYLTRANSFERASE-LIKE PROTEIN 1"/>
    <property type="match status" value="1"/>
</dbReference>
<dbReference type="Proteomes" id="UP001156691">
    <property type="component" value="Unassembled WGS sequence"/>
</dbReference>
<dbReference type="SUPFAM" id="SSF53756">
    <property type="entry name" value="UDP-Glycosyltransferase/glycogen phosphorylase"/>
    <property type="match status" value="1"/>
</dbReference>
<dbReference type="SUPFAM" id="SSF53448">
    <property type="entry name" value="Nucleotide-diphospho-sugar transferases"/>
    <property type="match status" value="1"/>
</dbReference>
<evidence type="ECO:0008006" key="9">
    <source>
        <dbReference type="Google" id="ProtNLM"/>
    </source>
</evidence>